<evidence type="ECO:0008006" key="5">
    <source>
        <dbReference type="Google" id="ProtNLM"/>
    </source>
</evidence>
<organism evidence="3 4">
    <name type="scientific">Nyssa sinensis</name>
    <dbReference type="NCBI Taxonomy" id="561372"/>
    <lineage>
        <taxon>Eukaryota</taxon>
        <taxon>Viridiplantae</taxon>
        <taxon>Streptophyta</taxon>
        <taxon>Embryophyta</taxon>
        <taxon>Tracheophyta</taxon>
        <taxon>Spermatophyta</taxon>
        <taxon>Magnoliopsida</taxon>
        <taxon>eudicotyledons</taxon>
        <taxon>Gunneridae</taxon>
        <taxon>Pentapetalae</taxon>
        <taxon>asterids</taxon>
        <taxon>Cornales</taxon>
        <taxon>Nyssaceae</taxon>
        <taxon>Nyssa</taxon>
    </lineage>
</organism>
<evidence type="ECO:0000256" key="1">
    <source>
        <dbReference type="ARBA" id="ARBA00022737"/>
    </source>
</evidence>
<gene>
    <name evidence="3" type="ORF">F0562_008585</name>
</gene>
<dbReference type="Proteomes" id="UP000325577">
    <property type="component" value="Linkage Group LG3"/>
</dbReference>
<dbReference type="EMBL" id="CM018046">
    <property type="protein sequence ID" value="KAA8527186.1"/>
    <property type="molecule type" value="Genomic_DNA"/>
</dbReference>
<keyword evidence="1" id="KW-0677">Repeat</keyword>
<feature type="repeat" description="PPR" evidence="2">
    <location>
        <begin position="220"/>
        <end position="254"/>
    </location>
</feature>
<dbReference type="PANTHER" id="PTHR24015">
    <property type="entry name" value="OS07G0578800 PROTEIN-RELATED"/>
    <property type="match status" value="1"/>
</dbReference>
<accession>A0A5J5ABS8</accession>
<feature type="repeat" description="PPR" evidence="2">
    <location>
        <begin position="49"/>
        <end position="83"/>
    </location>
</feature>
<evidence type="ECO:0000256" key="2">
    <source>
        <dbReference type="PROSITE-ProRule" id="PRU00708"/>
    </source>
</evidence>
<dbReference type="InterPro" id="IPR046960">
    <property type="entry name" value="PPR_At4g14850-like_plant"/>
</dbReference>
<keyword evidence="4" id="KW-1185">Reference proteome</keyword>
<dbReference type="AlphaFoldDB" id="A0A5J5ABS8"/>
<dbReference type="OrthoDB" id="607373at2759"/>
<protein>
    <recommendedName>
        <fullName evidence="5">Pentatricopeptide repeat-containing protein</fullName>
    </recommendedName>
</protein>
<dbReference type="PANTHER" id="PTHR24015:SF548">
    <property type="entry name" value="OS08G0340900 PROTEIN"/>
    <property type="match status" value="1"/>
</dbReference>
<sequence>MTRKSKCYIVERKNWVLFSLKMDYVSGAGPLNRYSVDALRFFEEMPERNVVSWTSLMVGYSDSGDPGEVINIYQRLRHEGVGCNENTFSTVISSCGLLEDELLGHQVLGHVIKSGFETNVSVANSLVSMFGSFRYIQEACCVFDLMIEHDTISWNSMISAYAHNGLCEESLMCFYLMRCVHNEIDSTTLSSLLSVCSTVDNLKWGRGIHGLVVKFGLDSNVCVCNTLLNMYSEAGRPKDAEELFQGMPDRDLISWHSMMAGYVQDGKCLDALKVLAELLKMGKLMNCVTFASALAACSDPEFLFEGKIVHAACDHVWLPREFDCWKCISNHVCKVWHDWGS</sequence>
<dbReference type="Pfam" id="PF01535">
    <property type="entry name" value="PPR"/>
    <property type="match status" value="4"/>
</dbReference>
<dbReference type="NCBIfam" id="TIGR00756">
    <property type="entry name" value="PPR"/>
    <property type="match status" value="3"/>
</dbReference>
<name>A0A5J5ABS8_9ASTE</name>
<dbReference type="Gene3D" id="1.25.40.10">
    <property type="entry name" value="Tetratricopeptide repeat domain"/>
    <property type="match status" value="3"/>
</dbReference>
<dbReference type="PROSITE" id="PS51375">
    <property type="entry name" value="PPR"/>
    <property type="match status" value="2"/>
</dbReference>
<dbReference type="GO" id="GO:0003723">
    <property type="term" value="F:RNA binding"/>
    <property type="evidence" value="ECO:0007669"/>
    <property type="project" value="InterPro"/>
</dbReference>
<dbReference type="InterPro" id="IPR002885">
    <property type="entry name" value="PPR_rpt"/>
</dbReference>
<evidence type="ECO:0000313" key="4">
    <source>
        <dbReference type="Proteomes" id="UP000325577"/>
    </source>
</evidence>
<dbReference type="Pfam" id="PF13041">
    <property type="entry name" value="PPR_2"/>
    <property type="match status" value="1"/>
</dbReference>
<dbReference type="GO" id="GO:0009451">
    <property type="term" value="P:RNA modification"/>
    <property type="evidence" value="ECO:0007669"/>
    <property type="project" value="InterPro"/>
</dbReference>
<reference evidence="3 4" key="1">
    <citation type="submission" date="2019-09" db="EMBL/GenBank/DDBJ databases">
        <title>A chromosome-level genome assembly of the Chinese tupelo Nyssa sinensis.</title>
        <authorList>
            <person name="Yang X."/>
            <person name="Kang M."/>
            <person name="Yang Y."/>
            <person name="Xiong H."/>
            <person name="Wang M."/>
            <person name="Zhang Z."/>
            <person name="Wang Z."/>
            <person name="Wu H."/>
            <person name="Ma T."/>
            <person name="Liu J."/>
            <person name="Xi Z."/>
        </authorList>
    </citation>
    <scope>NUCLEOTIDE SEQUENCE [LARGE SCALE GENOMIC DNA]</scope>
    <source>
        <strain evidence="3">J267</strain>
        <tissue evidence="3">Leaf</tissue>
    </source>
</reference>
<evidence type="ECO:0000313" key="3">
    <source>
        <dbReference type="EMBL" id="KAA8527186.1"/>
    </source>
</evidence>
<dbReference type="FunFam" id="1.25.40.10:FF:000381">
    <property type="entry name" value="Pentatricopeptide repeat-containing protein"/>
    <property type="match status" value="2"/>
</dbReference>
<dbReference type="InterPro" id="IPR011990">
    <property type="entry name" value="TPR-like_helical_dom_sf"/>
</dbReference>
<proteinExistence type="predicted"/>